<dbReference type="InterPro" id="IPR036188">
    <property type="entry name" value="FAD/NAD-bd_sf"/>
</dbReference>
<dbReference type="Proteomes" id="UP000219974">
    <property type="component" value="Chromosome 6"/>
</dbReference>
<dbReference type="Proteomes" id="UP000516480">
    <property type="component" value="Chromosome 6"/>
</dbReference>
<dbReference type="EMBL" id="LT160026">
    <property type="protein sequence ID" value="CXI18614.1"/>
    <property type="molecule type" value="Genomic_DNA"/>
</dbReference>
<dbReference type="EMBL" id="LT614632">
    <property type="protein sequence ID" value="SCN23531.1"/>
    <property type="molecule type" value="Genomic_DNA"/>
</dbReference>
<dbReference type="EMBL" id="LT608142">
    <property type="protein sequence ID" value="SCM19789.1"/>
    <property type="molecule type" value="Genomic_DNA"/>
</dbReference>
<evidence type="ECO:0000313" key="7">
    <source>
        <dbReference type="Proteomes" id="UP000219860"/>
    </source>
</evidence>
<dbReference type="PANTHER" id="PTHR42923:SF3">
    <property type="entry name" value="PROTOPORPHYRINOGEN OXIDASE"/>
    <property type="match status" value="1"/>
</dbReference>
<reference evidence="1 6" key="1">
    <citation type="submission" date="2016-02" db="EMBL/GenBank/DDBJ databases">
        <authorList>
            <consortium name="Pathogen Informatics"/>
        </authorList>
    </citation>
    <scope>NUCLEOTIDE SEQUENCE [LARGE SCALE GENOMIC DNA]</scope>
    <source>
        <strain evidence="1 6">K173</strain>
        <strain evidence="2 10">NK65 ny</strain>
        <strain evidence="3 9">NK65e</strain>
        <strain evidence="5 7">SP11 Antwerpcl1</strain>
        <strain evidence="4 8">SP11 RLL</strain>
    </source>
</reference>
<dbReference type="OrthoDB" id="370517at2759"/>
<dbReference type="Gene3D" id="3.50.50.60">
    <property type="entry name" value="FAD/NAD(P)-binding domain"/>
    <property type="match status" value="1"/>
</dbReference>
<dbReference type="AlphaFoldDB" id="A0A113R7Q3"/>
<evidence type="ECO:0000313" key="1">
    <source>
        <dbReference type="EMBL" id="CXI18614.1"/>
    </source>
</evidence>
<evidence type="ECO:0000313" key="9">
    <source>
        <dbReference type="Proteomes" id="UP000220214"/>
    </source>
</evidence>
<evidence type="ECO:0000313" key="8">
    <source>
        <dbReference type="Proteomes" id="UP000219974"/>
    </source>
</evidence>
<dbReference type="Proteomes" id="UP000220214">
    <property type="component" value="Chromosome 6"/>
</dbReference>
<evidence type="ECO:0008006" key="11">
    <source>
        <dbReference type="Google" id="ProtNLM"/>
    </source>
</evidence>
<evidence type="ECO:0000313" key="5">
    <source>
        <dbReference type="EMBL" id="SCO59853.1"/>
    </source>
</evidence>
<evidence type="ECO:0000313" key="6">
    <source>
        <dbReference type="Proteomes" id="UP000069549"/>
    </source>
</evidence>
<organism evidence="1 6">
    <name type="scientific">Plasmodium berghei</name>
    <dbReference type="NCBI Taxonomy" id="5821"/>
    <lineage>
        <taxon>Eukaryota</taxon>
        <taxon>Sar</taxon>
        <taxon>Alveolata</taxon>
        <taxon>Apicomplexa</taxon>
        <taxon>Aconoidasida</taxon>
        <taxon>Haemosporida</taxon>
        <taxon>Plasmodiidae</taxon>
        <taxon>Plasmodium</taxon>
        <taxon>Plasmodium (Vinckeia)</taxon>
    </lineage>
</organism>
<accession>A0A113R7Q3</accession>
<dbReference type="EMBL" id="LT608254">
    <property type="protein sequence ID" value="SCO59853.1"/>
    <property type="molecule type" value="Genomic_DNA"/>
</dbReference>
<dbReference type="Proteomes" id="UP000069549">
    <property type="component" value="Chromosome 6"/>
</dbReference>
<dbReference type="InterPro" id="IPR050464">
    <property type="entry name" value="Zeta_carotene_desat/Oxidored"/>
</dbReference>
<proteinExistence type="predicted"/>
<evidence type="ECO:0000313" key="2">
    <source>
        <dbReference type="EMBL" id="SCM19789.1"/>
    </source>
</evidence>
<protein>
    <recommendedName>
        <fullName evidence="11">Protoporphyrinogen oxidase</fullName>
    </recommendedName>
</protein>
<dbReference type="OMA" id="RISNVCF"/>
<name>A0A113R7Q3_PLABE</name>
<dbReference type="Proteomes" id="UP000219860">
    <property type="component" value="Chromosome 6"/>
</dbReference>
<dbReference type="EMBL" id="LT608270">
    <property type="protein sequence ID" value="SCO59129.1"/>
    <property type="molecule type" value="Genomic_DNA"/>
</dbReference>
<dbReference type="PANTHER" id="PTHR42923">
    <property type="entry name" value="PROTOPORPHYRINOGEN OXIDASE"/>
    <property type="match status" value="1"/>
</dbReference>
<sequence>MSRILGATRNICLVGGGTDSLCLSYYLQKRKVNIKLLAIKKKCRLINTRYYKSNIIEGGMYYSFTLNNKFDLFFSLIKDLNMEPQIIERNKYSNNISYLSENGKFYKINKYLFRIFFFILKDYFFRSSINVEKNERLSTFLLKNVDKKLCENLITPYLYYYFGYSSEHILMNSYFPDFVKSVHKNKSILKAIISSNNNHKNNKPSKNSNGSLKNKIIFRFKDGNVSLTNKLREYLDQCDNMQWIENTRNFKIEQKGKRIKINIGRESIKCSEIIFCLNPFELRNLLKKKNIKIKNKNIMIKYLFRFSSKNLIITNVCYKNNVLPFSHTLESLLLFKKSSENKLISLSYDNNIFPQFTQNQTCIENLHQKLETRLRFTASEQDNEKLKLQIFSFLKNVLKIKETPDLVISEPHIVFHFDEMADKNFKKLIRKKNNKIKIFWDFAFFKNMEFCLSRTKKFCDDLEKEIYKNRT</sequence>
<dbReference type="VEuPathDB" id="PlasmoDB:PBANKA_0614200"/>
<gene>
    <name evidence="1" type="ORF">PBK173_000109000</name>
    <name evidence="3" type="ORF">PBNK65E_000104800</name>
    <name evidence="2" type="ORF">PBNK65NY_000104000</name>
    <name evidence="5" type="ORF">PBSP11A_000104200</name>
    <name evidence="4" type="ORF">PBSP11RLL_000104300</name>
</gene>
<evidence type="ECO:0000313" key="10">
    <source>
        <dbReference type="Proteomes" id="UP000516480"/>
    </source>
</evidence>
<evidence type="ECO:0000313" key="3">
    <source>
        <dbReference type="EMBL" id="SCN23531.1"/>
    </source>
</evidence>
<dbReference type="GO" id="GO:0016491">
    <property type="term" value="F:oxidoreductase activity"/>
    <property type="evidence" value="ECO:0007669"/>
    <property type="project" value="TreeGrafter"/>
</dbReference>
<evidence type="ECO:0000313" key="4">
    <source>
        <dbReference type="EMBL" id="SCO59129.1"/>
    </source>
</evidence>
<dbReference type="SUPFAM" id="SSF51905">
    <property type="entry name" value="FAD/NAD(P)-binding domain"/>
    <property type="match status" value="1"/>
</dbReference>